<dbReference type="HOGENOM" id="CLU_000604_1_2_11"/>
<dbReference type="InterPro" id="IPR003439">
    <property type="entry name" value="ABC_transporter-like_ATP-bd"/>
</dbReference>
<sequence length="337" mass="36407">MRDGALQIDGLSKRYGHVTALRDMTFEVRAGELFGFVGSNGAGKTTTMRIVLGVLTADAGHVRYDGQPLTIDTRRRIGYMPEERGLYPKMRVGEQLEYLAQLHGLTARAARAATHAWAERLAIAHRLGDDVQALSLGNQQRAQLAAALVHDPAVLVLDEPFSGLDPIAVDVMSDVLRERAAAGVPTVFSSHQLDLVERLCDRVGIVSAGTMVAIGSVDELRAGGESVLVVDAPDAPTGWADTLPGVQATRRDDRGRTELRLATGTDDQAILRAALATGPVREFAHRRPTLAQRFREVVTHQPPEAEPPARTRGRRRAIPTQLARGTRRPAAAEDGHA</sequence>
<evidence type="ECO:0000259" key="6">
    <source>
        <dbReference type="PROSITE" id="PS50893"/>
    </source>
</evidence>
<organism evidence="7 8">
    <name type="scientific">Pseudofrankia inefficax (strain DSM 45817 / CECT 9037 / DDB 130130 / EuI1c)</name>
    <name type="common">Frankia inefficax</name>
    <dbReference type="NCBI Taxonomy" id="298654"/>
    <lineage>
        <taxon>Bacteria</taxon>
        <taxon>Bacillati</taxon>
        <taxon>Actinomycetota</taxon>
        <taxon>Actinomycetes</taxon>
        <taxon>Frankiales</taxon>
        <taxon>Frankiaceae</taxon>
        <taxon>Pseudofrankia</taxon>
    </lineage>
</organism>
<dbReference type="InterPro" id="IPR003593">
    <property type="entry name" value="AAA+_ATPase"/>
</dbReference>
<evidence type="ECO:0000256" key="1">
    <source>
        <dbReference type="ARBA" id="ARBA00005417"/>
    </source>
</evidence>
<dbReference type="KEGG" id="fri:FraEuI1c_3730"/>
<reference evidence="7 8" key="1">
    <citation type="submission" date="2010-10" db="EMBL/GenBank/DDBJ databases">
        <title>Complete sequence of Frankia sp. EuI1c.</title>
        <authorList>
            <consortium name="US DOE Joint Genome Institute"/>
            <person name="Lucas S."/>
            <person name="Copeland A."/>
            <person name="Lapidus A."/>
            <person name="Cheng J.-F."/>
            <person name="Bruce D."/>
            <person name="Goodwin L."/>
            <person name="Pitluck S."/>
            <person name="Chertkov O."/>
            <person name="Detter J.C."/>
            <person name="Han C."/>
            <person name="Tapia R."/>
            <person name="Land M."/>
            <person name="Hauser L."/>
            <person name="Jeffries C."/>
            <person name="Kyrpides N."/>
            <person name="Ivanova N."/>
            <person name="Mikhailova N."/>
            <person name="Beauchemin N."/>
            <person name="Sen A."/>
            <person name="Sur S.A."/>
            <person name="Gtari M."/>
            <person name="Wall L."/>
            <person name="Tisa L."/>
            <person name="Woyke T."/>
        </authorList>
    </citation>
    <scope>NUCLEOTIDE SEQUENCE [LARGE SCALE GENOMIC DNA]</scope>
    <source>
        <strain evidence="8">DSM 45817 / CECT 9037 / EuI1c</strain>
    </source>
</reference>
<dbReference type="Gene3D" id="3.40.50.300">
    <property type="entry name" value="P-loop containing nucleotide triphosphate hydrolases"/>
    <property type="match status" value="1"/>
</dbReference>
<comment type="similarity">
    <text evidence="1">Belongs to the ABC transporter superfamily.</text>
</comment>
<keyword evidence="4" id="KW-0067">ATP-binding</keyword>
<evidence type="ECO:0000256" key="3">
    <source>
        <dbReference type="ARBA" id="ARBA00022741"/>
    </source>
</evidence>
<dbReference type="SUPFAM" id="SSF52540">
    <property type="entry name" value="P-loop containing nucleoside triphosphate hydrolases"/>
    <property type="match status" value="1"/>
</dbReference>
<keyword evidence="3" id="KW-0547">Nucleotide-binding</keyword>
<keyword evidence="2" id="KW-0813">Transport</keyword>
<dbReference type="InterPro" id="IPR027417">
    <property type="entry name" value="P-loop_NTPase"/>
</dbReference>
<dbReference type="InterPro" id="IPR017871">
    <property type="entry name" value="ABC_transporter-like_CS"/>
</dbReference>
<dbReference type="GO" id="GO:0016887">
    <property type="term" value="F:ATP hydrolysis activity"/>
    <property type="evidence" value="ECO:0007669"/>
    <property type="project" value="InterPro"/>
</dbReference>
<dbReference type="PANTHER" id="PTHR43335">
    <property type="entry name" value="ABC TRANSPORTER, ATP-BINDING PROTEIN"/>
    <property type="match status" value="1"/>
</dbReference>
<dbReference type="Pfam" id="PF13732">
    <property type="entry name" value="DrrA1-3_C"/>
    <property type="match status" value="1"/>
</dbReference>
<keyword evidence="8" id="KW-1185">Reference proteome</keyword>
<dbReference type="OrthoDB" id="9804819at2"/>
<dbReference type="InterPro" id="IPR025302">
    <property type="entry name" value="DrrA1/2-like_C"/>
</dbReference>
<accession>E3J2S6</accession>
<evidence type="ECO:0000256" key="4">
    <source>
        <dbReference type="ARBA" id="ARBA00022840"/>
    </source>
</evidence>
<name>E3J2S6_PSEI1</name>
<feature type="region of interest" description="Disordered" evidence="5">
    <location>
        <begin position="297"/>
        <end position="337"/>
    </location>
</feature>
<dbReference type="PROSITE" id="PS00211">
    <property type="entry name" value="ABC_TRANSPORTER_1"/>
    <property type="match status" value="1"/>
</dbReference>
<dbReference type="GO" id="GO:0005524">
    <property type="term" value="F:ATP binding"/>
    <property type="evidence" value="ECO:0007669"/>
    <property type="project" value="UniProtKB-KW"/>
</dbReference>
<dbReference type="eggNOG" id="COG4152">
    <property type="taxonomic scope" value="Bacteria"/>
</dbReference>
<proteinExistence type="inferred from homology"/>
<protein>
    <submittedName>
        <fullName evidence="7">ABC transporter related protein</fullName>
    </submittedName>
</protein>
<evidence type="ECO:0000256" key="2">
    <source>
        <dbReference type="ARBA" id="ARBA00022448"/>
    </source>
</evidence>
<dbReference type="RefSeq" id="WP_013424855.1">
    <property type="nucleotide sequence ID" value="NC_014666.1"/>
</dbReference>
<evidence type="ECO:0000313" key="8">
    <source>
        <dbReference type="Proteomes" id="UP000002484"/>
    </source>
</evidence>
<evidence type="ECO:0000256" key="5">
    <source>
        <dbReference type="SAM" id="MobiDB-lite"/>
    </source>
</evidence>
<dbReference type="AlphaFoldDB" id="E3J2S6"/>
<gene>
    <name evidence="7" type="ordered locus">FraEuI1c_3730</name>
</gene>
<dbReference type="SMART" id="SM00382">
    <property type="entry name" value="AAA"/>
    <property type="match status" value="1"/>
</dbReference>
<dbReference type="Pfam" id="PF00005">
    <property type="entry name" value="ABC_tran"/>
    <property type="match status" value="1"/>
</dbReference>
<dbReference type="Proteomes" id="UP000002484">
    <property type="component" value="Chromosome"/>
</dbReference>
<feature type="domain" description="ABC transporter" evidence="6">
    <location>
        <begin position="6"/>
        <end position="233"/>
    </location>
</feature>
<dbReference type="PROSITE" id="PS50893">
    <property type="entry name" value="ABC_TRANSPORTER_2"/>
    <property type="match status" value="1"/>
</dbReference>
<evidence type="ECO:0000313" key="7">
    <source>
        <dbReference type="EMBL" id="ADP81737.1"/>
    </source>
</evidence>
<dbReference type="STRING" id="298654.FraEuI1c_3730"/>
<dbReference type="InParanoid" id="E3J2S6"/>
<dbReference type="PANTHER" id="PTHR43335:SF4">
    <property type="entry name" value="ABC TRANSPORTER, ATP-BINDING PROTEIN"/>
    <property type="match status" value="1"/>
</dbReference>
<dbReference type="EMBL" id="CP002299">
    <property type="protein sequence ID" value="ADP81737.1"/>
    <property type="molecule type" value="Genomic_DNA"/>
</dbReference>